<gene>
    <name evidence="1" type="ORF">POCTA_138.1.T1350011</name>
</gene>
<evidence type="ECO:0000313" key="1">
    <source>
        <dbReference type="EMBL" id="CAD8205209.1"/>
    </source>
</evidence>
<keyword evidence="2" id="KW-1185">Reference proteome</keyword>
<dbReference type="EMBL" id="CAJJDP010000136">
    <property type="protein sequence ID" value="CAD8205209.1"/>
    <property type="molecule type" value="Genomic_DNA"/>
</dbReference>
<reference evidence="1" key="1">
    <citation type="submission" date="2021-01" db="EMBL/GenBank/DDBJ databases">
        <authorList>
            <consortium name="Genoscope - CEA"/>
            <person name="William W."/>
        </authorList>
    </citation>
    <scope>NUCLEOTIDE SEQUENCE</scope>
</reference>
<protein>
    <submittedName>
        <fullName evidence="1">Uncharacterized protein</fullName>
    </submittedName>
</protein>
<comment type="caution">
    <text evidence="1">The sequence shown here is derived from an EMBL/GenBank/DDBJ whole genome shotgun (WGS) entry which is preliminary data.</text>
</comment>
<name>A0A8S1XV00_PAROT</name>
<dbReference type="Proteomes" id="UP000683925">
    <property type="component" value="Unassembled WGS sequence"/>
</dbReference>
<dbReference type="AlphaFoldDB" id="A0A8S1XV00"/>
<sequence length="156" mass="18957">MYYQLPLAWTMLAFLPIASRKIEAIHHLKLELLRYQNRINLLYHYIYQRSKICIRKGQCCSLINPPSNFIIIQCIRLCQPFIIDIFRVYFKKQKLPFIEQFYKIIRSIKADCFLTKYINNQLKKLNNREYRRKTNFAKLRSHLIQISKLQIGNQKQ</sequence>
<organism evidence="1 2">
    <name type="scientific">Paramecium octaurelia</name>
    <dbReference type="NCBI Taxonomy" id="43137"/>
    <lineage>
        <taxon>Eukaryota</taxon>
        <taxon>Sar</taxon>
        <taxon>Alveolata</taxon>
        <taxon>Ciliophora</taxon>
        <taxon>Intramacronucleata</taxon>
        <taxon>Oligohymenophorea</taxon>
        <taxon>Peniculida</taxon>
        <taxon>Parameciidae</taxon>
        <taxon>Paramecium</taxon>
    </lineage>
</organism>
<dbReference type="OrthoDB" id="10574720at2759"/>
<accession>A0A8S1XV00</accession>
<evidence type="ECO:0000313" key="2">
    <source>
        <dbReference type="Proteomes" id="UP000683925"/>
    </source>
</evidence>
<proteinExistence type="predicted"/>